<evidence type="ECO:0000256" key="1">
    <source>
        <dbReference type="ARBA" id="ARBA00004651"/>
    </source>
</evidence>
<feature type="transmembrane region" description="Helical" evidence="8">
    <location>
        <begin position="327"/>
        <end position="347"/>
    </location>
</feature>
<proteinExistence type="predicted"/>
<feature type="transmembrane region" description="Helical" evidence="8">
    <location>
        <begin position="359"/>
        <end position="381"/>
    </location>
</feature>
<feature type="transmembrane region" description="Helical" evidence="8">
    <location>
        <begin position="253"/>
        <end position="271"/>
    </location>
</feature>
<evidence type="ECO:0000256" key="8">
    <source>
        <dbReference type="SAM" id="Phobius"/>
    </source>
</evidence>
<keyword evidence="2" id="KW-0813">Transport</keyword>
<evidence type="ECO:0000256" key="5">
    <source>
        <dbReference type="ARBA" id="ARBA00022856"/>
    </source>
</evidence>
<name>A0ABX1R0N5_9ALTE</name>
<feature type="transmembrane region" description="Helical" evidence="8">
    <location>
        <begin position="429"/>
        <end position="450"/>
    </location>
</feature>
<dbReference type="InterPro" id="IPR036259">
    <property type="entry name" value="MFS_trans_sf"/>
</dbReference>
<feature type="transmembrane region" description="Helical" evidence="8">
    <location>
        <begin position="462"/>
        <end position="482"/>
    </location>
</feature>
<dbReference type="PANTHER" id="PTHR23517:SF15">
    <property type="entry name" value="PROTON-DEPENDENT OLIGOPEPTIDE FAMILY TRANSPORT PROTEIN"/>
    <property type="match status" value="1"/>
</dbReference>
<feature type="transmembrane region" description="Helical" evidence="8">
    <location>
        <begin position="217"/>
        <end position="241"/>
    </location>
</feature>
<evidence type="ECO:0000256" key="6">
    <source>
        <dbReference type="ARBA" id="ARBA00022989"/>
    </source>
</evidence>
<evidence type="ECO:0000313" key="9">
    <source>
        <dbReference type="EMBL" id="NMH59303.1"/>
    </source>
</evidence>
<feature type="transmembrane region" description="Helical" evidence="8">
    <location>
        <begin position="149"/>
        <end position="171"/>
    </location>
</feature>
<dbReference type="Proteomes" id="UP000709336">
    <property type="component" value="Unassembled WGS sequence"/>
</dbReference>
<evidence type="ECO:0000256" key="4">
    <source>
        <dbReference type="ARBA" id="ARBA00022692"/>
    </source>
</evidence>
<dbReference type="CDD" id="cd17346">
    <property type="entry name" value="MFS_DtpA_like"/>
    <property type="match status" value="1"/>
</dbReference>
<dbReference type="NCBIfam" id="TIGR00924">
    <property type="entry name" value="yjdL_sub1_fam"/>
    <property type="match status" value="1"/>
</dbReference>
<dbReference type="SUPFAM" id="SSF103473">
    <property type="entry name" value="MFS general substrate transporter"/>
    <property type="match status" value="2"/>
</dbReference>
<gene>
    <name evidence="9" type="ORF">HCJ96_04620</name>
</gene>
<reference evidence="9 10" key="1">
    <citation type="submission" date="2020-03" db="EMBL/GenBank/DDBJ databases">
        <title>Alteromonas ponticola sp. nov., isolated from seawater.</title>
        <authorList>
            <person name="Yoon J.-H."/>
            <person name="Kim Y.-O."/>
        </authorList>
    </citation>
    <scope>NUCLEOTIDE SEQUENCE [LARGE SCALE GENOMIC DNA]</scope>
    <source>
        <strain evidence="9 10">MYP5</strain>
    </source>
</reference>
<keyword evidence="7 8" id="KW-0472">Membrane</keyword>
<feature type="transmembrane region" description="Helical" evidence="8">
    <location>
        <begin position="177"/>
        <end position="196"/>
    </location>
</feature>
<feature type="transmembrane region" description="Helical" evidence="8">
    <location>
        <begin position="111"/>
        <end position="137"/>
    </location>
</feature>
<keyword evidence="4 8" id="KW-0812">Transmembrane</keyword>
<dbReference type="Pfam" id="PF00854">
    <property type="entry name" value="PTR2"/>
    <property type="match status" value="1"/>
</dbReference>
<keyword evidence="10" id="KW-1185">Reference proteome</keyword>
<keyword evidence="6 8" id="KW-1133">Transmembrane helix</keyword>
<keyword evidence="3" id="KW-1003">Cell membrane</keyword>
<dbReference type="PROSITE" id="PS01022">
    <property type="entry name" value="PTR2_1"/>
    <property type="match status" value="1"/>
</dbReference>
<keyword evidence="5" id="KW-0571">Peptide transport</keyword>
<protein>
    <submittedName>
        <fullName evidence="9">Peptide MFS transporter</fullName>
    </submittedName>
</protein>
<evidence type="ECO:0000256" key="7">
    <source>
        <dbReference type="ARBA" id="ARBA00023136"/>
    </source>
</evidence>
<dbReference type="InterPro" id="IPR018456">
    <property type="entry name" value="PTR2_symporter_CS"/>
</dbReference>
<dbReference type="InterPro" id="IPR000109">
    <property type="entry name" value="POT_fam"/>
</dbReference>
<dbReference type="PANTHER" id="PTHR23517">
    <property type="entry name" value="RESISTANCE PROTEIN MDTM, PUTATIVE-RELATED-RELATED"/>
    <property type="match status" value="1"/>
</dbReference>
<dbReference type="EMBL" id="JAATNW010000002">
    <property type="protein sequence ID" value="NMH59303.1"/>
    <property type="molecule type" value="Genomic_DNA"/>
</dbReference>
<feature type="transmembrane region" description="Helical" evidence="8">
    <location>
        <begin position="393"/>
        <end position="417"/>
    </location>
</feature>
<feature type="transmembrane region" description="Helical" evidence="8">
    <location>
        <begin position="51"/>
        <end position="76"/>
    </location>
</feature>
<keyword evidence="5" id="KW-0653">Protein transport</keyword>
<comment type="caution">
    <text evidence="9">The sequence shown here is derived from an EMBL/GenBank/DDBJ whole genome shotgun (WGS) entry which is preliminary data.</text>
</comment>
<evidence type="ECO:0000313" key="10">
    <source>
        <dbReference type="Proteomes" id="UP000709336"/>
    </source>
</evidence>
<dbReference type="RefSeq" id="WP_169209861.1">
    <property type="nucleotide sequence ID" value="NZ_JAATNW010000002.1"/>
</dbReference>
<evidence type="ECO:0000256" key="2">
    <source>
        <dbReference type="ARBA" id="ARBA00022448"/>
    </source>
</evidence>
<accession>A0ABX1R0N5</accession>
<organism evidence="9 10">
    <name type="scientific">Alteromonas ponticola</name>
    <dbReference type="NCBI Taxonomy" id="2720613"/>
    <lineage>
        <taxon>Bacteria</taxon>
        <taxon>Pseudomonadati</taxon>
        <taxon>Pseudomonadota</taxon>
        <taxon>Gammaproteobacteria</taxon>
        <taxon>Alteromonadales</taxon>
        <taxon>Alteromonadaceae</taxon>
        <taxon>Alteromonas/Salinimonas group</taxon>
        <taxon>Alteromonas</taxon>
    </lineage>
</organism>
<evidence type="ECO:0000256" key="3">
    <source>
        <dbReference type="ARBA" id="ARBA00022475"/>
    </source>
</evidence>
<feature type="transmembrane region" description="Helical" evidence="8">
    <location>
        <begin position="28"/>
        <end position="45"/>
    </location>
</feature>
<dbReference type="Gene3D" id="1.20.1250.20">
    <property type="entry name" value="MFS general substrate transporter like domains"/>
    <property type="match status" value="1"/>
</dbReference>
<feature type="transmembrane region" description="Helical" evidence="8">
    <location>
        <begin position="88"/>
        <end position="105"/>
    </location>
</feature>
<dbReference type="InterPro" id="IPR005279">
    <property type="entry name" value="Dipep/tripep_permease"/>
</dbReference>
<feature type="transmembrane region" description="Helical" evidence="8">
    <location>
        <begin position="283"/>
        <end position="299"/>
    </location>
</feature>
<comment type="subcellular location">
    <subcellularLocation>
        <location evidence="1">Cell membrane</location>
        <topology evidence="1">Multi-pass membrane protein</topology>
    </subcellularLocation>
</comment>
<dbReference type="InterPro" id="IPR050171">
    <property type="entry name" value="MFS_Transporters"/>
</dbReference>
<sequence>MKNSNDTSFFGHPGGLQTLFFTEMWERMSYYGMRALLVLFMTASLQEEGLAFTVATATAIYGLYTGAVYFMGLPGGWIADRLIGGQKAVWYGGIIIMTGHIVLAIPAEWSFFIGLILVVLGTGLLKPNIGAIVGQLYSDEDTRRDSGYTIYYMGINIGSVIGYLVCGWLQVNQGYHWAFGAAAVGMAIGLIQYRMTQDKLGGESSEPTVAISPLAKKLSWTAIIAFLAGLAITTFLVFQGMVTINPVTLAEQVAVVFTVTFLLYFGGIFFFGELNGVEKRRMGALFLICIASACFWAGFEQAGSSLNLFGRDYTDRMLGDFEIPAPWFQSANSFFIILLSPFFAALWINLGKRMIDPSYGAKCAIGLIIMASGFIVMFFAAQLAASGLKVAPYWLVMTYFLHTVGELCLSPVALSAVSKLSPKRFAGQMMGVFVLTYSIGNVIAGLLAGNFNPERLDQMPNLFIQISLFSIAIGIVVLLLTLKTRKWEKLDQKEHLAEPHPVSQQG</sequence>